<dbReference type="EC" id="2.3.-.-" evidence="5"/>
<accession>A0ABW2FJL2</accession>
<feature type="transmembrane region" description="Helical" evidence="3">
    <location>
        <begin position="237"/>
        <end position="256"/>
    </location>
</feature>
<feature type="transmembrane region" description="Helical" evidence="3">
    <location>
        <begin position="148"/>
        <end position="166"/>
    </location>
</feature>
<keyword evidence="3" id="KW-0472">Membrane</keyword>
<comment type="caution">
    <text evidence="5">The sequence shown here is derived from an EMBL/GenBank/DDBJ whole genome shotgun (WGS) entry which is preliminary data.</text>
</comment>
<evidence type="ECO:0000256" key="2">
    <source>
        <dbReference type="ARBA" id="ARBA00007400"/>
    </source>
</evidence>
<keyword evidence="6" id="KW-1185">Reference proteome</keyword>
<keyword evidence="3" id="KW-0812">Transmembrane</keyword>
<organism evidence="5 6">
    <name type="scientific">Cohnella cellulosilytica</name>
    <dbReference type="NCBI Taxonomy" id="986710"/>
    <lineage>
        <taxon>Bacteria</taxon>
        <taxon>Bacillati</taxon>
        <taxon>Bacillota</taxon>
        <taxon>Bacilli</taxon>
        <taxon>Bacillales</taxon>
        <taxon>Paenibacillaceae</taxon>
        <taxon>Cohnella</taxon>
    </lineage>
</organism>
<dbReference type="InterPro" id="IPR002656">
    <property type="entry name" value="Acyl_transf_3_dom"/>
</dbReference>
<comment type="similarity">
    <text evidence="2">Belongs to the acyltransferase 3 family.</text>
</comment>
<evidence type="ECO:0000313" key="6">
    <source>
        <dbReference type="Proteomes" id="UP001596378"/>
    </source>
</evidence>
<comment type="subcellular location">
    <subcellularLocation>
        <location evidence="1">Membrane</location>
    </subcellularLocation>
</comment>
<feature type="transmembrane region" description="Helical" evidence="3">
    <location>
        <begin position="121"/>
        <end position="141"/>
    </location>
</feature>
<evidence type="ECO:0000256" key="1">
    <source>
        <dbReference type="ARBA" id="ARBA00004370"/>
    </source>
</evidence>
<dbReference type="InterPro" id="IPR050879">
    <property type="entry name" value="Acyltransferase_3"/>
</dbReference>
<feature type="transmembrane region" description="Helical" evidence="3">
    <location>
        <begin position="16"/>
        <end position="37"/>
    </location>
</feature>
<evidence type="ECO:0000259" key="4">
    <source>
        <dbReference type="Pfam" id="PF01757"/>
    </source>
</evidence>
<keyword evidence="5" id="KW-0808">Transferase</keyword>
<feature type="transmembrane region" description="Helical" evidence="3">
    <location>
        <begin position="300"/>
        <end position="322"/>
    </location>
</feature>
<keyword evidence="5" id="KW-0012">Acyltransferase</keyword>
<protein>
    <submittedName>
        <fullName evidence="5">Acyltransferase family protein</fullName>
        <ecNumber evidence="5">2.3.-.-</ecNumber>
    </submittedName>
</protein>
<dbReference type="Proteomes" id="UP001596378">
    <property type="component" value="Unassembled WGS sequence"/>
</dbReference>
<feature type="transmembrane region" description="Helical" evidence="3">
    <location>
        <begin position="277"/>
        <end position="294"/>
    </location>
</feature>
<reference evidence="6" key="1">
    <citation type="journal article" date="2019" name="Int. J. Syst. Evol. Microbiol.">
        <title>The Global Catalogue of Microorganisms (GCM) 10K type strain sequencing project: providing services to taxonomists for standard genome sequencing and annotation.</title>
        <authorList>
            <consortium name="The Broad Institute Genomics Platform"/>
            <consortium name="The Broad Institute Genome Sequencing Center for Infectious Disease"/>
            <person name="Wu L."/>
            <person name="Ma J."/>
        </authorList>
    </citation>
    <scope>NUCLEOTIDE SEQUENCE [LARGE SCALE GENOMIC DNA]</scope>
    <source>
        <strain evidence="6">KCTC 12907</strain>
    </source>
</reference>
<name>A0ABW2FJL2_9BACL</name>
<dbReference type="GO" id="GO:0016746">
    <property type="term" value="F:acyltransferase activity"/>
    <property type="evidence" value="ECO:0007669"/>
    <property type="project" value="UniProtKB-KW"/>
</dbReference>
<sequence>MFFATLKLLRESPLRILWGGHESVLIFFILSGYVLSLTYLKGKQQKYPQYIIKRLCRLYIPFVVAVIIAIILNKMFYTGSGSFASLSGWINNHWAEFQWNSFINHFLFIGNYDTHAFNGPIWSLVHEMRISIVFPLLMYIVMRYGLRLNVTIAFVLSFIGFGLSKLTGSSNIDFFITLHYASLFIFGALLAKYTDDVVQYYKTLANSARILLFVTSVLLLTYPYWLLPNLGIIHIRVINDWVSATGAIILISLALSDETFVRYLMSKPLLFLGKISYSFYLYHFIIILALLHALYGVIPVWTICVFSIMATFLVASVMYWLVELPGIKSGRLLTNSSKQKIPVSADAGSAKVG</sequence>
<dbReference type="Pfam" id="PF01757">
    <property type="entry name" value="Acyl_transf_3"/>
    <property type="match status" value="1"/>
</dbReference>
<proteinExistence type="inferred from homology"/>
<evidence type="ECO:0000256" key="3">
    <source>
        <dbReference type="SAM" id="Phobius"/>
    </source>
</evidence>
<gene>
    <name evidence="5" type="ORF">ACFQMJ_32760</name>
</gene>
<dbReference type="RefSeq" id="WP_378107876.1">
    <property type="nucleotide sequence ID" value="NZ_JBHSUP010000026.1"/>
</dbReference>
<feature type="transmembrane region" description="Helical" evidence="3">
    <location>
        <begin position="58"/>
        <end position="77"/>
    </location>
</feature>
<feature type="domain" description="Acyltransferase 3" evidence="4">
    <location>
        <begin position="24"/>
        <end position="320"/>
    </location>
</feature>
<keyword evidence="3" id="KW-1133">Transmembrane helix</keyword>
<dbReference type="EMBL" id="JBHTAI010000032">
    <property type="protein sequence ID" value="MFC7153321.1"/>
    <property type="molecule type" value="Genomic_DNA"/>
</dbReference>
<feature type="transmembrane region" description="Helical" evidence="3">
    <location>
        <begin position="203"/>
        <end position="225"/>
    </location>
</feature>
<dbReference type="PANTHER" id="PTHR23028">
    <property type="entry name" value="ACETYLTRANSFERASE"/>
    <property type="match status" value="1"/>
</dbReference>
<evidence type="ECO:0000313" key="5">
    <source>
        <dbReference type="EMBL" id="MFC7153321.1"/>
    </source>
</evidence>
<dbReference type="PANTHER" id="PTHR23028:SF53">
    <property type="entry name" value="ACYL_TRANSF_3 DOMAIN-CONTAINING PROTEIN"/>
    <property type="match status" value="1"/>
</dbReference>
<feature type="transmembrane region" description="Helical" evidence="3">
    <location>
        <begin position="172"/>
        <end position="191"/>
    </location>
</feature>